<name>A0ABW3M8G3_9PSEU</name>
<evidence type="ECO:0000313" key="2">
    <source>
        <dbReference type="Proteomes" id="UP001597045"/>
    </source>
</evidence>
<dbReference type="EMBL" id="JBHTIS010000739">
    <property type="protein sequence ID" value="MFD1046647.1"/>
    <property type="molecule type" value="Genomic_DNA"/>
</dbReference>
<comment type="caution">
    <text evidence="1">The sequence shown here is derived from an EMBL/GenBank/DDBJ whole genome shotgun (WGS) entry which is preliminary data.</text>
</comment>
<sequence>MNFIFNGLATGGAFVAGSTDGLSRLVLETAVDGGGGGDGLVGPQAVTTDAAIAASAIPVRFPVTDHSPVPIGGQHSENTGFSRCFPWLVRLFRGLWDYFVT</sequence>
<proteinExistence type="predicted"/>
<evidence type="ECO:0008006" key="3">
    <source>
        <dbReference type="Google" id="ProtNLM"/>
    </source>
</evidence>
<evidence type="ECO:0000313" key="1">
    <source>
        <dbReference type="EMBL" id="MFD1046647.1"/>
    </source>
</evidence>
<accession>A0ABW3M8G3</accession>
<gene>
    <name evidence="1" type="ORF">ACFQ1S_14345</name>
</gene>
<organism evidence="1 2">
    <name type="scientific">Kibdelosporangium lantanae</name>
    <dbReference type="NCBI Taxonomy" id="1497396"/>
    <lineage>
        <taxon>Bacteria</taxon>
        <taxon>Bacillati</taxon>
        <taxon>Actinomycetota</taxon>
        <taxon>Actinomycetes</taxon>
        <taxon>Pseudonocardiales</taxon>
        <taxon>Pseudonocardiaceae</taxon>
        <taxon>Kibdelosporangium</taxon>
    </lineage>
</organism>
<dbReference type="Proteomes" id="UP001597045">
    <property type="component" value="Unassembled WGS sequence"/>
</dbReference>
<reference evidence="2" key="1">
    <citation type="journal article" date="2019" name="Int. J. Syst. Evol. Microbiol.">
        <title>The Global Catalogue of Microorganisms (GCM) 10K type strain sequencing project: providing services to taxonomists for standard genome sequencing and annotation.</title>
        <authorList>
            <consortium name="The Broad Institute Genomics Platform"/>
            <consortium name="The Broad Institute Genome Sequencing Center for Infectious Disease"/>
            <person name="Wu L."/>
            <person name="Ma J."/>
        </authorList>
    </citation>
    <scope>NUCLEOTIDE SEQUENCE [LARGE SCALE GENOMIC DNA]</scope>
    <source>
        <strain evidence="2">JCM 31486</strain>
    </source>
</reference>
<protein>
    <recommendedName>
        <fullName evidence="3">Secreted protein</fullName>
    </recommendedName>
</protein>
<keyword evidence="2" id="KW-1185">Reference proteome</keyword>